<evidence type="ECO:0000313" key="7">
    <source>
        <dbReference type="Proteomes" id="UP000440578"/>
    </source>
</evidence>
<feature type="disulfide bond" evidence="3">
    <location>
        <begin position="109"/>
        <end position="124"/>
    </location>
</feature>
<evidence type="ECO:0000256" key="2">
    <source>
        <dbReference type="ARBA" id="ARBA00024195"/>
    </source>
</evidence>
<name>A0A6A4VKV3_AMPAM</name>
<dbReference type="PROSITE" id="PS50240">
    <property type="entry name" value="TRYPSIN_DOM"/>
    <property type="match status" value="1"/>
</dbReference>
<evidence type="ECO:0000256" key="4">
    <source>
        <dbReference type="SAM" id="SignalP"/>
    </source>
</evidence>
<dbReference type="GO" id="GO:0006508">
    <property type="term" value="P:proteolysis"/>
    <property type="evidence" value="ECO:0007669"/>
    <property type="project" value="InterPro"/>
</dbReference>
<evidence type="ECO:0000313" key="6">
    <source>
        <dbReference type="EMBL" id="KAF0294283.1"/>
    </source>
</evidence>
<dbReference type="SUPFAM" id="SSF50494">
    <property type="entry name" value="Trypsin-like serine proteases"/>
    <property type="match status" value="1"/>
</dbReference>
<feature type="signal peptide" evidence="4">
    <location>
        <begin position="1"/>
        <end position="30"/>
    </location>
</feature>
<feature type="chain" id="PRO_5025338359" evidence="4">
    <location>
        <begin position="31"/>
        <end position="519"/>
    </location>
</feature>
<dbReference type="OrthoDB" id="6380398at2759"/>
<dbReference type="SMART" id="SM00020">
    <property type="entry name" value="Tryp_SPc"/>
    <property type="match status" value="1"/>
</dbReference>
<dbReference type="PROSITE" id="PS51257">
    <property type="entry name" value="PROKAR_LIPOPROTEIN"/>
    <property type="match status" value="1"/>
</dbReference>
<reference evidence="6 7" key="1">
    <citation type="submission" date="2019-07" db="EMBL/GenBank/DDBJ databases">
        <title>Draft genome assembly of a fouling barnacle, Amphibalanus amphitrite (Darwin, 1854): The first reference genome for Thecostraca.</title>
        <authorList>
            <person name="Kim W."/>
        </authorList>
    </citation>
    <scope>NUCLEOTIDE SEQUENCE [LARGE SCALE GENOMIC DNA]</scope>
    <source>
        <strain evidence="6">SNU_AA5</strain>
        <tissue evidence="6">Soma without cirri and trophi</tissue>
    </source>
</reference>
<proteinExistence type="inferred from homology"/>
<comment type="caution">
    <text evidence="6">The sequence shown here is derived from an EMBL/GenBank/DDBJ whole genome shotgun (WGS) entry which is preliminary data.</text>
</comment>
<dbReference type="FunFam" id="2.40.10.10:FF:000002">
    <property type="entry name" value="Transmembrane protease serine"/>
    <property type="match status" value="1"/>
</dbReference>
<comment type="similarity">
    <text evidence="2">Belongs to the peptidase S1 family. CLIP subfamily.</text>
</comment>
<sequence length="519" mass="56356">MPVPWRMDGVCLRWVALFCTAAGLVQYAAGAQACPRDSSLRRTQGGSLFLELWPRDEHDIFSATCCGDLFHCTERRATCLRCGEADCDPLTERLPGCPDTSCQPFGFVCDQRHDCFDGADESHCGDIARSYQPIAGTDITAWELVIHGVSLETCAAYCFFHPHQCQVFSYSNTSGDADPFAGVTQDHQKSLGRPLYSSRCRIGCQACGLAAVRRADFVLYRSTAATVELRTQLQLTRPAGDPARLLLPRHPTCGRRQAQRTEVALVDRLFGGESALRGEFPWQAQIRTFDRKLGSWVHYCGGVIVSERFVLTAAHCMTKANSEYEVVVGEYDLRVKENTERVFGVREKLNVPDYLSNGTKVGDLAVVLLDLSNRPAISFSAEVRPACLIRPEDRPPASGTPCVISGWGITVPGTQTTPSRLRGAQVPIVSDDYCSALEVYGPQFVPEKMVCAGYVAGGVDSCSGDSGGGLVCPAADGSWQVVGIVATGSDVCGAVGKPGIYTELQPYYTKILEMMKALS</sequence>
<keyword evidence="4" id="KW-0732">Signal</keyword>
<dbReference type="Gene3D" id="4.10.400.10">
    <property type="entry name" value="Low-density Lipoprotein Receptor"/>
    <property type="match status" value="1"/>
</dbReference>
<protein>
    <submittedName>
        <fullName evidence="6">Prostasin</fullName>
    </submittedName>
</protein>
<dbReference type="InterPro" id="IPR001314">
    <property type="entry name" value="Peptidase_S1A"/>
</dbReference>
<dbReference type="AlphaFoldDB" id="A0A6A4VKV3"/>
<keyword evidence="1 3" id="KW-1015">Disulfide bond</keyword>
<keyword evidence="7" id="KW-1185">Reference proteome</keyword>
<dbReference type="PROSITE" id="PS50068">
    <property type="entry name" value="LDLRA_2"/>
    <property type="match status" value="1"/>
</dbReference>
<organism evidence="6 7">
    <name type="scientific">Amphibalanus amphitrite</name>
    <name type="common">Striped barnacle</name>
    <name type="synonym">Balanus amphitrite</name>
    <dbReference type="NCBI Taxonomy" id="1232801"/>
    <lineage>
        <taxon>Eukaryota</taxon>
        <taxon>Metazoa</taxon>
        <taxon>Ecdysozoa</taxon>
        <taxon>Arthropoda</taxon>
        <taxon>Crustacea</taxon>
        <taxon>Multicrustacea</taxon>
        <taxon>Cirripedia</taxon>
        <taxon>Thoracica</taxon>
        <taxon>Thoracicalcarea</taxon>
        <taxon>Balanomorpha</taxon>
        <taxon>Balanoidea</taxon>
        <taxon>Balanidae</taxon>
        <taxon>Amphibalaninae</taxon>
        <taxon>Amphibalanus</taxon>
    </lineage>
</organism>
<dbReference type="Pfam" id="PF00089">
    <property type="entry name" value="Trypsin"/>
    <property type="match status" value="1"/>
</dbReference>
<feature type="disulfide bond" evidence="3">
    <location>
        <begin position="97"/>
        <end position="115"/>
    </location>
</feature>
<dbReference type="FunFam" id="2.40.10.10:FF:000068">
    <property type="entry name" value="transmembrane protease serine 2"/>
    <property type="match status" value="1"/>
</dbReference>
<dbReference type="Gene3D" id="2.40.10.10">
    <property type="entry name" value="Trypsin-like serine proteases"/>
    <property type="match status" value="1"/>
</dbReference>
<dbReference type="GO" id="GO:0004252">
    <property type="term" value="F:serine-type endopeptidase activity"/>
    <property type="evidence" value="ECO:0007669"/>
    <property type="project" value="InterPro"/>
</dbReference>
<dbReference type="InterPro" id="IPR043504">
    <property type="entry name" value="Peptidase_S1_PA_chymotrypsin"/>
</dbReference>
<dbReference type="InterPro" id="IPR018114">
    <property type="entry name" value="TRYPSIN_HIS"/>
</dbReference>
<dbReference type="CDD" id="cd00112">
    <property type="entry name" value="LDLa"/>
    <property type="match status" value="1"/>
</dbReference>
<dbReference type="PANTHER" id="PTHR24252">
    <property type="entry name" value="ACROSIN-RELATED"/>
    <property type="match status" value="1"/>
</dbReference>
<dbReference type="InterPro" id="IPR036055">
    <property type="entry name" value="LDL_receptor-like_sf"/>
</dbReference>
<dbReference type="CDD" id="cd00190">
    <property type="entry name" value="Tryp_SPc"/>
    <property type="match status" value="1"/>
</dbReference>
<evidence type="ECO:0000256" key="1">
    <source>
        <dbReference type="ARBA" id="ARBA00023157"/>
    </source>
</evidence>
<dbReference type="InterPro" id="IPR001254">
    <property type="entry name" value="Trypsin_dom"/>
</dbReference>
<feature type="domain" description="Peptidase S1" evidence="5">
    <location>
        <begin position="269"/>
        <end position="516"/>
    </location>
</feature>
<dbReference type="SUPFAM" id="SSF57424">
    <property type="entry name" value="LDL receptor-like module"/>
    <property type="match status" value="1"/>
</dbReference>
<evidence type="ECO:0000259" key="5">
    <source>
        <dbReference type="PROSITE" id="PS50240"/>
    </source>
</evidence>
<dbReference type="Proteomes" id="UP000440578">
    <property type="component" value="Unassembled WGS sequence"/>
</dbReference>
<dbReference type="EMBL" id="VIIS01001695">
    <property type="protein sequence ID" value="KAF0294283.1"/>
    <property type="molecule type" value="Genomic_DNA"/>
</dbReference>
<accession>A0A6A4VKV3</accession>
<dbReference type="InterPro" id="IPR002172">
    <property type="entry name" value="LDrepeatLR_classA_rpt"/>
</dbReference>
<evidence type="ECO:0000256" key="3">
    <source>
        <dbReference type="PROSITE-ProRule" id="PRU00124"/>
    </source>
</evidence>
<gene>
    <name evidence="6" type="primary">PRSS8_1</name>
    <name evidence="6" type="ORF">FJT64_008041</name>
</gene>
<comment type="caution">
    <text evidence="3">Lacks conserved residue(s) required for the propagation of feature annotation.</text>
</comment>
<dbReference type="PRINTS" id="PR00722">
    <property type="entry name" value="CHYMOTRYPSIN"/>
</dbReference>
<dbReference type="PROSITE" id="PS00134">
    <property type="entry name" value="TRYPSIN_HIS"/>
    <property type="match status" value="1"/>
</dbReference>
<dbReference type="InterPro" id="IPR009003">
    <property type="entry name" value="Peptidase_S1_PA"/>
</dbReference>
<dbReference type="PANTHER" id="PTHR24252:SF7">
    <property type="entry name" value="HYALIN"/>
    <property type="match status" value="1"/>
</dbReference>